<comment type="caution">
    <text evidence="5">The sequence shown here is derived from an EMBL/GenBank/DDBJ whole genome shotgun (WGS) entry which is preliminary data.</text>
</comment>
<dbReference type="PANTHER" id="PTHR12818:SF0">
    <property type="entry name" value="TRNA (ADENINE(37)-N6)-METHYLTRANSFERASE"/>
    <property type="match status" value="1"/>
</dbReference>
<reference evidence="5" key="3">
    <citation type="submission" date="2019-06" db="EMBL/GenBank/DDBJ databases">
        <authorList>
            <person name="Poynton C."/>
            <person name="Hasenbein S."/>
            <person name="Benoit J.B."/>
            <person name="Sepulveda M.S."/>
            <person name="Poelchau M.F."/>
            <person name="Murali S.C."/>
            <person name="Chen S."/>
            <person name="Glastad K.M."/>
            <person name="Werren J.H."/>
            <person name="Vineis J.H."/>
            <person name="Bowen J.L."/>
            <person name="Friedrich M."/>
            <person name="Jones J."/>
            <person name="Robertson H.M."/>
            <person name="Feyereisen R."/>
            <person name="Mechler-Hickson A."/>
            <person name="Mathers N."/>
            <person name="Lee C.E."/>
            <person name="Colbourne J.K."/>
            <person name="Biales A."/>
            <person name="Johnston J.S."/>
            <person name="Wellborn G.A."/>
            <person name="Rosendale A.J."/>
            <person name="Cridge A.G."/>
            <person name="Munoz-Torres M.C."/>
            <person name="Bain P.A."/>
            <person name="Manny A.R."/>
            <person name="Major K.M."/>
            <person name="Lambert F.N."/>
            <person name="Vulpe C.D."/>
            <person name="Tuck P."/>
            <person name="Blalock B.J."/>
            <person name="Lin Y.-Y."/>
            <person name="Smith M.E."/>
            <person name="Ochoa-Acuna H."/>
            <person name="Chen M.-J.M."/>
            <person name="Childers C.P."/>
            <person name="Qu J."/>
            <person name="Dugan S."/>
            <person name="Lee S.L."/>
            <person name="Chao H."/>
            <person name="Dinh H."/>
            <person name="Han Y."/>
            <person name="Doddapaneni H."/>
            <person name="Worley K.C."/>
            <person name="Muzny D.M."/>
            <person name="Gibbs R.A."/>
            <person name="Richards S."/>
        </authorList>
    </citation>
    <scope>NUCLEOTIDE SEQUENCE</scope>
    <source>
        <strain evidence="5">HAZT.00-mixed</strain>
        <tissue evidence="5">Whole organism</tissue>
    </source>
</reference>
<sequence length="308" mass="33876">MKSAFVQKSGTPRQGCLASDSNGSIRISSDTFNNPHHSLEGLDQYSHVWLLFIFHDNGKGFTKAKVSPPRLCGDKLGVFATRSPHRPNPIGLTLAKLNSVVGDTVHVSGVDLLDGTPILDIKPFIPAYDNPVSHDDSSLRVLARTGSSCSDSDLKASNKVPYDSKSTCTTVALSSSQQMKNAALMGQVLQELEDQTQVCVRTAQWLQDAQQRSLNVVVNPVAEKQLLRFSSNAEKEEFRLKFTKDSSGLRNLIVSSVGSDVRSHYRRAHCPDLLYHYCVDCVRVTAVFLGDDQVEILRVTPIRLDLPP</sequence>
<gene>
    <name evidence="5" type="ORF">HAZT_HAZT003481</name>
</gene>
<keyword evidence="1" id="KW-0949">S-adenosyl-L-methionine</keyword>
<name>A0A6A0H6Q0_HYAAZ</name>
<evidence type="ECO:0000259" key="4">
    <source>
        <dbReference type="PROSITE" id="PS51668"/>
    </source>
</evidence>
<feature type="domain" description="TsaA-like" evidence="4">
    <location>
        <begin position="1"/>
        <end position="133"/>
    </location>
</feature>
<dbReference type="InterPro" id="IPR040372">
    <property type="entry name" value="YaeB-like"/>
</dbReference>
<dbReference type="SUPFAM" id="SSF118196">
    <property type="entry name" value="YaeB-like"/>
    <property type="match status" value="1"/>
</dbReference>
<dbReference type="PROSITE" id="PS51668">
    <property type="entry name" value="TSAA_2"/>
    <property type="match status" value="1"/>
</dbReference>
<dbReference type="Pfam" id="PF01980">
    <property type="entry name" value="TrmO_N"/>
    <property type="match status" value="1"/>
</dbReference>
<feature type="compositionally biased region" description="Polar residues" evidence="3">
    <location>
        <begin position="1"/>
        <end position="12"/>
    </location>
</feature>
<feature type="region of interest" description="Disordered" evidence="3">
    <location>
        <begin position="1"/>
        <end position="21"/>
    </location>
</feature>
<dbReference type="PANTHER" id="PTHR12818">
    <property type="entry name" value="TRNA (ADENINE(37)-N6)-METHYLTRANSFERASE"/>
    <property type="match status" value="1"/>
</dbReference>
<dbReference type="Gene3D" id="2.40.30.70">
    <property type="entry name" value="YaeB-like"/>
    <property type="match status" value="1"/>
</dbReference>
<evidence type="ECO:0000256" key="2">
    <source>
        <dbReference type="ARBA" id="ARBA00033753"/>
    </source>
</evidence>
<dbReference type="PROSITE" id="PS01318">
    <property type="entry name" value="TSAA_1"/>
    <property type="match status" value="1"/>
</dbReference>
<dbReference type="CDD" id="cd09281">
    <property type="entry name" value="UPF0066"/>
    <property type="match status" value="1"/>
</dbReference>
<proteinExistence type="inferred from homology"/>
<dbReference type="NCBIfam" id="TIGR00104">
    <property type="entry name" value="tRNA_TsaA"/>
    <property type="match status" value="1"/>
</dbReference>
<comment type="similarity">
    <text evidence="2">Belongs to the tRNA methyltransferase O family.</text>
</comment>
<reference evidence="5" key="1">
    <citation type="submission" date="2014-08" db="EMBL/GenBank/DDBJ databases">
        <authorList>
            <person name="Murali S."/>
            <person name="Richards S."/>
            <person name="Bandaranaike D."/>
            <person name="Bellair M."/>
            <person name="Blankenburg K."/>
            <person name="Chao H."/>
            <person name="Dinh H."/>
            <person name="Doddapaneni H."/>
            <person name="Dugan-Rocha S."/>
            <person name="Elkadiri S."/>
            <person name="Gnanaolivu R."/>
            <person name="Hughes D."/>
            <person name="Lee S."/>
            <person name="Li M."/>
            <person name="Ming W."/>
            <person name="Munidasa M."/>
            <person name="Muniz J."/>
            <person name="Nguyen L."/>
            <person name="Osuji N."/>
            <person name="Pu L.-L."/>
            <person name="Puazo M."/>
            <person name="Skinner E."/>
            <person name="Qu C."/>
            <person name="Quiroz J."/>
            <person name="Raj R."/>
            <person name="Weissenberger G."/>
            <person name="Xin Y."/>
            <person name="Zou X."/>
            <person name="Han Y."/>
            <person name="Worley K."/>
            <person name="Muzny D."/>
            <person name="Gibbs R."/>
        </authorList>
    </citation>
    <scope>NUCLEOTIDE SEQUENCE</scope>
    <source>
        <strain evidence="5">HAZT.00-mixed</strain>
        <tissue evidence="5">Whole organism</tissue>
    </source>
</reference>
<dbReference type="InterPro" id="IPR023368">
    <property type="entry name" value="UPF0066_cons_site"/>
</dbReference>
<dbReference type="EMBL" id="JQDR03005432">
    <property type="protein sequence ID" value="KAA0201433.1"/>
    <property type="molecule type" value="Genomic_DNA"/>
</dbReference>
<evidence type="ECO:0000256" key="1">
    <source>
        <dbReference type="ARBA" id="ARBA00022691"/>
    </source>
</evidence>
<evidence type="ECO:0000313" key="5">
    <source>
        <dbReference type="EMBL" id="KAA0201433.1"/>
    </source>
</evidence>
<organism evidence="5">
    <name type="scientific">Hyalella azteca</name>
    <name type="common">Amphipod</name>
    <dbReference type="NCBI Taxonomy" id="294128"/>
    <lineage>
        <taxon>Eukaryota</taxon>
        <taxon>Metazoa</taxon>
        <taxon>Ecdysozoa</taxon>
        <taxon>Arthropoda</taxon>
        <taxon>Crustacea</taxon>
        <taxon>Multicrustacea</taxon>
        <taxon>Malacostraca</taxon>
        <taxon>Eumalacostraca</taxon>
        <taxon>Peracarida</taxon>
        <taxon>Amphipoda</taxon>
        <taxon>Senticaudata</taxon>
        <taxon>Talitrida</taxon>
        <taxon>Talitroidea</taxon>
        <taxon>Hyalellidae</taxon>
        <taxon>Hyalella</taxon>
    </lineage>
</organism>
<evidence type="ECO:0000256" key="3">
    <source>
        <dbReference type="SAM" id="MobiDB-lite"/>
    </source>
</evidence>
<dbReference type="AlphaFoldDB" id="A0A6A0H6Q0"/>
<dbReference type="InterPro" id="IPR023370">
    <property type="entry name" value="TrmO-like_N"/>
</dbReference>
<dbReference type="Proteomes" id="UP000711488">
    <property type="component" value="Unassembled WGS sequence"/>
</dbReference>
<reference evidence="5" key="2">
    <citation type="journal article" date="2018" name="Environ. Sci. Technol.">
        <title>The Toxicogenome of Hyalella azteca: A Model for Sediment Ecotoxicology and Evolutionary Toxicology.</title>
        <authorList>
            <person name="Poynton H.C."/>
            <person name="Hasenbein S."/>
            <person name="Benoit J.B."/>
            <person name="Sepulveda M.S."/>
            <person name="Poelchau M.F."/>
            <person name="Hughes D.S.T."/>
            <person name="Murali S.C."/>
            <person name="Chen S."/>
            <person name="Glastad K.M."/>
            <person name="Goodisman M.A.D."/>
            <person name="Werren J.H."/>
            <person name="Vineis J.H."/>
            <person name="Bowen J.L."/>
            <person name="Friedrich M."/>
            <person name="Jones J."/>
            <person name="Robertson H.M."/>
            <person name="Feyereisen R."/>
            <person name="Mechler-Hickson A."/>
            <person name="Mathers N."/>
            <person name="Lee C.E."/>
            <person name="Colbourne J.K."/>
            <person name="Biales A."/>
            <person name="Johnston J.S."/>
            <person name="Wellborn G.A."/>
            <person name="Rosendale A.J."/>
            <person name="Cridge A.G."/>
            <person name="Munoz-Torres M.C."/>
            <person name="Bain P.A."/>
            <person name="Manny A.R."/>
            <person name="Major K.M."/>
            <person name="Lambert F.N."/>
            <person name="Vulpe C.D."/>
            <person name="Tuck P."/>
            <person name="Blalock B.J."/>
            <person name="Lin Y.Y."/>
            <person name="Smith M.E."/>
            <person name="Ochoa-Acuna H."/>
            <person name="Chen M.M."/>
            <person name="Childers C.P."/>
            <person name="Qu J."/>
            <person name="Dugan S."/>
            <person name="Lee S.L."/>
            <person name="Chao H."/>
            <person name="Dinh H."/>
            <person name="Han Y."/>
            <person name="Doddapaneni H."/>
            <person name="Worley K.C."/>
            <person name="Muzny D.M."/>
            <person name="Gibbs R.A."/>
            <person name="Richards S."/>
        </authorList>
    </citation>
    <scope>NUCLEOTIDE SEQUENCE</scope>
    <source>
        <strain evidence="5">HAZT.00-mixed</strain>
        <tissue evidence="5">Whole organism</tissue>
    </source>
</reference>
<accession>A0A6A0H6Q0</accession>
<dbReference type="InterPro" id="IPR036413">
    <property type="entry name" value="YaeB-like_sf"/>
</dbReference>
<dbReference type="InterPro" id="IPR036414">
    <property type="entry name" value="YaeB_N_sf"/>
</dbReference>
<protein>
    <recommendedName>
        <fullName evidence="4">TsaA-like domain-containing protein</fullName>
    </recommendedName>
</protein>